<dbReference type="PANTHER" id="PTHR23327">
    <property type="entry name" value="RING FINGER PROTEIN 127"/>
    <property type="match status" value="1"/>
</dbReference>
<feature type="region of interest" description="Disordered" evidence="5">
    <location>
        <begin position="680"/>
        <end position="699"/>
    </location>
</feature>
<keyword evidence="1" id="KW-0479">Metal-binding</keyword>
<accession>A0A8H7WJ81</accession>
<feature type="compositionally biased region" description="Polar residues" evidence="5">
    <location>
        <begin position="624"/>
        <end position="636"/>
    </location>
</feature>
<feature type="domain" description="RING-type" evidence="6">
    <location>
        <begin position="65"/>
        <end position="106"/>
    </location>
</feature>
<feature type="compositionally biased region" description="Polar residues" evidence="5">
    <location>
        <begin position="325"/>
        <end position="341"/>
    </location>
</feature>
<dbReference type="InterPro" id="IPR013083">
    <property type="entry name" value="Znf_RING/FYVE/PHD"/>
</dbReference>
<feature type="compositionally biased region" description="Acidic residues" evidence="5">
    <location>
        <begin position="466"/>
        <end position="475"/>
    </location>
</feature>
<feature type="region of interest" description="Disordered" evidence="5">
    <location>
        <begin position="272"/>
        <end position="601"/>
    </location>
</feature>
<dbReference type="SMART" id="SM00184">
    <property type="entry name" value="RING"/>
    <property type="match status" value="1"/>
</dbReference>
<dbReference type="PROSITE" id="PS00518">
    <property type="entry name" value="ZF_RING_1"/>
    <property type="match status" value="1"/>
</dbReference>
<feature type="compositionally biased region" description="Basic and acidic residues" evidence="5">
    <location>
        <begin position="538"/>
        <end position="552"/>
    </location>
</feature>
<feature type="compositionally biased region" description="Acidic residues" evidence="5">
    <location>
        <begin position="297"/>
        <end position="317"/>
    </location>
</feature>
<keyword evidence="8" id="KW-1185">Reference proteome</keyword>
<protein>
    <recommendedName>
        <fullName evidence="6">RING-type domain-containing protein</fullName>
    </recommendedName>
</protein>
<feature type="compositionally biased region" description="Polar residues" evidence="5">
    <location>
        <begin position="1"/>
        <end position="10"/>
    </location>
</feature>
<evidence type="ECO:0000259" key="6">
    <source>
        <dbReference type="PROSITE" id="PS50089"/>
    </source>
</evidence>
<evidence type="ECO:0000256" key="3">
    <source>
        <dbReference type="ARBA" id="ARBA00022833"/>
    </source>
</evidence>
<dbReference type="Proteomes" id="UP000664132">
    <property type="component" value="Unassembled WGS sequence"/>
</dbReference>
<dbReference type="PROSITE" id="PS50089">
    <property type="entry name" value="ZF_RING_2"/>
    <property type="match status" value="1"/>
</dbReference>
<feature type="compositionally biased region" description="Basic residues" evidence="5">
    <location>
        <begin position="272"/>
        <end position="290"/>
    </location>
</feature>
<name>A0A8H7WJ81_9HELO</name>
<dbReference type="SUPFAM" id="SSF57850">
    <property type="entry name" value="RING/U-box"/>
    <property type="match status" value="1"/>
</dbReference>
<dbReference type="InterPro" id="IPR017907">
    <property type="entry name" value="Znf_RING_CS"/>
</dbReference>
<evidence type="ECO:0000256" key="1">
    <source>
        <dbReference type="ARBA" id="ARBA00022723"/>
    </source>
</evidence>
<dbReference type="OrthoDB" id="6105938at2759"/>
<dbReference type="Pfam" id="PF00097">
    <property type="entry name" value="zf-C3HC4"/>
    <property type="match status" value="1"/>
</dbReference>
<feature type="compositionally biased region" description="Basic and acidic residues" evidence="5">
    <location>
        <begin position="487"/>
        <end position="497"/>
    </location>
</feature>
<proteinExistence type="predicted"/>
<sequence length="760" mass="84030">MAPSTTSPNQPMVGRRESRIAGNGGEATPTTARAGTALALKAKNDAQLATSFRTDLTDIRNLVTCTICDQLLYEPWTLGCGHTYCYSCLCSWFTTNRRKKTCPECRAKVAIVPAPNFLVKQMVDQVFTKRRELMPADESIEQHAKRRAEEIDTVDKDRNGPDGVFKGLFPKPRAELMVDEADGGILRCPGCGAEHIGGPSCTVCGLGVEDPYGLSDMDDEDIDDLEDLDDLEQDLDVEIGAEFDHHHHGQFAHGHFAHAFLDVAARNVGHHYFGHHNHNHNHNHYHHHHPGSQTPSDSEDLSGLDSNSDSEDDDDNSLNDFVVQDDQSLNRPPTGASNSSGPHEAINLVSDDESDEGGAISNRRPRHRVHSNRSPVRLGSMSDRGFTPSESSDIHYGHQYGPGSPARTRSPSALTVTDTDTNISEAGSAELLRQSGWSPLDHGNDSDAEGPISPYGYQHGRYGSLDTDDEDDSENSDTGTETATENGHVDEDDRSREGLSQTPVPSEDRYQSHIQAGTHFYNRNPYEHRDDTDDDSLDHDGDTDMGSSRDSRGGSANPYLNGRSVSRDPDDFGDLTPVARGERGVSVNTTGSSEMGGAYDGMWESDEVVHRRLREQLDELRNGNRGSQNLGYSNDIQHQEAESSDSSIRPPPGRRSRRPQSVARVQQYDPRISMMFAEHQAVAARGSQENPISFDDWEGQEEVRHIEQASRNPARRMTAYRSMDPRQVDPLRSSRSPSSTRVISSSQRNSRLPRQYSRRG</sequence>
<reference evidence="7" key="1">
    <citation type="submission" date="2021-02" db="EMBL/GenBank/DDBJ databases">
        <title>Genome sequence Cadophora malorum strain M34.</title>
        <authorList>
            <person name="Stefanovic E."/>
            <person name="Vu D."/>
            <person name="Scully C."/>
            <person name="Dijksterhuis J."/>
            <person name="Roader J."/>
            <person name="Houbraken J."/>
        </authorList>
    </citation>
    <scope>NUCLEOTIDE SEQUENCE</scope>
    <source>
        <strain evidence="7">M34</strain>
    </source>
</reference>
<evidence type="ECO:0000256" key="2">
    <source>
        <dbReference type="ARBA" id="ARBA00022771"/>
    </source>
</evidence>
<feature type="region of interest" description="Disordered" evidence="5">
    <location>
        <begin position="619"/>
        <end position="671"/>
    </location>
</feature>
<dbReference type="AlphaFoldDB" id="A0A8H7WJ81"/>
<gene>
    <name evidence="7" type="ORF">IFR04_001037</name>
</gene>
<evidence type="ECO:0000256" key="5">
    <source>
        <dbReference type="SAM" id="MobiDB-lite"/>
    </source>
</evidence>
<dbReference type="InterPro" id="IPR018957">
    <property type="entry name" value="Znf_C3HC4_RING-type"/>
</dbReference>
<dbReference type="InterPro" id="IPR001841">
    <property type="entry name" value="Znf_RING"/>
</dbReference>
<evidence type="ECO:0000313" key="8">
    <source>
        <dbReference type="Proteomes" id="UP000664132"/>
    </source>
</evidence>
<feature type="region of interest" description="Disordered" evidence="5">
    <location>
        <begin position="1"/>
        <end position="30"/>
    </location>
</feature>
<dbReference type="CDD" id="cd16568">
    <property type="entry name" value="RING-HC_ScPSH1-like"/>
    <property type="match status" value="1"/>
</dbReference>
<keyword evidence="2 4" id="KW-0863">Zinc-finger</keyword>
<feature type="region of interest" description="Disordered" evidence="5">
    <location>
        <begin position="706"/>
        <end position="760"/>
    </location>
</feature>
<evidence type="ECO:0000256" key="4">
    <source>
        <dbReference type="PROSITE-ProRule" id="PRU00175"/>
    </source>
</evidence>
<feature type="compositionally biased region" description="Low complexity" evidence="5">
    <location>
        <begin position="733"/>
        <end position="750"/>
    </location>
</feature>
<keyword evidence="3" id="KW-0862">Zinc</keyword>
<feature type="compositionally biased region" description="Polar residues" evidence="5">
    <location>
        <begin position="407"/>
        <end position="425"/>
    </location>
</feature>
<evidence type="ECO:0000313" key="7">
    <source>
        <dbReference type="EMBL" id="KAG4425830.1"/>
    </source>
</evidence>
<dbReference type="Gene3D" id="3.30.40.10">
    <property type="entry name" value="Zinc/RING finger domain, C3HC4 (zinc finger)"/>
    <property type="match status" value="1"/>
</dbReference>
<dbReference type="EMBL" id="JAFJYH010000007">
    <property type="protein sequence ID" value="KAG4425830.1"/>
    <property type="molecule type" value="Genomic_DNA"/>
</dbReference>
<dbReference type="PANTHER" id="PTHR23327:SF51">
    <property type="entry name" value="TRANSCRIPTIONAL REGULATOR OF YEAST FORM ADHERENCE 3"/>
    <property type="match status" value="1"/>
</dbReference>
<organism evidence="7 8">
    <name type="scientific">Cadophora malorum</name>
    <dbReference type="NCBI Taxonomy" id="108018"/>
    <lineage>
        <taxon>Eukaryota</taxon>
        <taxon>Fungi</taxon>
        <taxon>Dikarya</taxon>
        <taxon>Ascomycota</taxon>
        <taxon>Pezizomycotina</taxon>
        <taxon>Leotiomycetes</taxon>
        <taxon>Helotiales</taxon>
        <taxon>Ploettnerulaceae</taxon>
        <taxon>Cadophora</taxon>
    </lineage>
</organism>
<dbReference type="GO" id="GO:0008270">
    <property type="term" value="F:zinc ion binding"/>
    <property type="evidence" value="ECO:0007669"/>
    <property type="project" value="UniProtKB-KW"/>
</dbReference>
<comment type="caution">
    <text evidence="7">The sequence shown here is derived from an EMBL/GenBank/DDBJ whole genome shotgun (WGS) entry which is preliminary data.</text>
</comment>